<keyword evidence="2" id="KW-1185">Reference proteome</keyword>
<sequence>MSNQSKDDTHAHLKSFFKKLSQDFVNLRLERGLPVSNTPPSGHFSTRTNTNLITEPSSSSTEVEKDGVPIALNSHEETGGHIRFPKILESPPDPEGFRSLIDEHVPVLILGCLQDRNLVMQRWKSSEYLLERMDGRKVKVALTPDGRADDLIELRGSGERGGSELGKVFALPLEVDLDFGMFLGMLEDQSSRSAQDRDGGEGEESRGEGHGGDGLVAYLQSQNSNLENSQFGGDLSPLLEDLCVRTFPDGETATGQGDGVGESAGFEPGGNERRSDLIWASEAIGSNPEATNIWIGTSRSRTSMHRDFYENLFTVVRGWKEFTLYPPNEGIFLCDDEQFPIYKYEPVRKSISEEGEDGELSSIPKRLVLQPTGMEPTRWIPIDPSLGKSHPRNKAYIRSEDRAMPVLDSANEDDFDDPRVEESAKRFGFSLEPIKIRVHEGETLYLPSGWYHHVAQEEDSSSGLGQGLCLCLNWWYEITDDMAVKLADSELQVDGGQEGEYGGGDL</sequence>
<evidence type="ECO:0000313" key="1">
    <source>
        <dbReference type="EMBL" id="PWN49857.1"/>
    </source>
</evidence>
<gene>
    <name evidence="1" type="ORF">IE53DRAFT_387886</name>
</gene>
<reference evidence="1 2" key="1">
    <citation type="journal article" date="2018" name="Mol. Biol. Evol.">
        <title>Broad Genomic Sampling Reveals a Smut Pathogenic Ancestry of the Fungal Clade Ustilaginomycotina.</title>
        <authorList>
            <person name="Kijpornyongpan T."/>
            <person name="Mondo S.J."/>
            <person name="Barry K."/>
            <person name="Sandor L."/>
            <person name="Lee J."/>
            <person name="Lipzen A."/>
            <person name="Pangilinan J."/>
            <person name="LaButti K."/>
            <person name="Hainaut M."/>
            <person name="Henrissat B."/>
            <person name="Grigoriev I.V."/>
            <person name="Spatafora J.W."/>
            <person name="Aime M.C."/>
        </authorList>
    </citation>
    <scope>NUCLEOTIDE SEQUENCE [LARGE SCALE GENOMIC DNA]</scope>
    <source>
        <strain evidence="1 2">SA 807</strain>
    </source>
</reference>
<organism evidence="1 2">
    <name type="scientific">Violaceomyces palustris</name>
    <dbReference type="NCBI Taxonomy" id="1673888"/>
    <lineage>
        <taxon>Eukaryota</taxon>
        <taxon>Fungi</taxon>
        <taxon>Dikarya</taxon>
        <taxon>Basidiomycota</taxon>
        <taxon>Ustilaginomycotina</taxon>
        <taxon>Ustilaginomycetes</taxon>
        <taxon>Violaceomycetales</taxon>
        <taxon>Violaceomycetaceae</taxon>
        <taxon>Violaceomyces</taxon>
    </lineage>
</organism>
<accession>A0ACD0NVT7</accession>
<evidence type="ECO:0000313" key="2">
    <source>
        <dbReference type="Proteomes" id="UP000245626"/>
    </source>
</evidence>
<protein>
    <submittedName>
        <fullName evidence="1">Clavaminate synthase-like protein</fullName>
    </submittedName>
</protein>
<dbReference type="EMBL" id="KZ819998">
    <property type="protein sequence ID" value="PWN49857.1"/>
    <property type="molecule type" value="Genomic_DNA"/>
</dbReference>
<proteinExistence type="predicted"/>
<name>A0ACD0NVT7_9BASI</name>
<dbReference type="Proteomes" id="UP000245626">
    <property type="component" value="Unassembled WGS sequence"/>
</dbReference>